<gene>
    <name evidence="1" type="ORF">ABUS76_00375</name>
</gene>
<accession>A0AAU7ZXH4</accession>
<sequence>MLYKSIIKKNKIILFIENNFIKKKFFLYNNISKYKKYIKKYNILYIEFYIINNNYYIIYINLIKNLFKKFILKINLNKIKKKKIITYLNKNNNKKKKNKKYYLFFYNHNNNKLIKNIIYLNKKLFYKIKKYIFFYFIK</sequence>
<reference evidence="1" key="1">
    <citation type="submission" date="2024-06" db="EMBL/GenBank/DDBJ databases">
        <title>Diversity, functionality, and evolutionary history of bacterial symbionts in false click beetles (Coleoptera, Throscidae).</title>
        <authorList>
            <person name="Wierz J.C."/>
            <person name="Malm H."/>
            <person name="Kaltenpoth M."/>
            <person name="Engl T."/>
        </authorList>
    </citation>
    <scope>NUCLEOTIDE SEQUENCE</scope>
    <source>
        <strain evidence="1">Ttur</strain>
    </source>
</reference>
<dbReference type="EMBL" id="CP158689">
    <property type="protein sequence ID" value="XCC45356.1"/>
    <property type="molecule type" value="Genomic_DNA"/>
</dbReference>
<protein>
    <submittedName>
        <fullName evidence="1">Uncharacterized protein</fullName>
    </submittedName>
</protein>
<organism evidence="1">
    <name type="scientific">Candidatus Shikimatogenerans sp. Ttur</name>
    <dbReference type="NCBI Taxonomy" id="3158569"/>
    <lineage>
        <taxon>Bacteria</taxon>
        <taxon>Pseudomonadati</taxon>
        <taxon>Bacteroidota</taxon>
        <taxon>Flavobacteriia</taxon>
        <taxon>Flavobacteriales</taxon>
        <taxon>Candidatus Shikimatogenerans</taxon>
    </lineage>
</organism>
<proteinExistence type="predicted"/>
<evidence type="ECO:0000313" key="1">
    <source>
        <dbReference type="EMBL" id="XCC45356.1"/>
    </source>
</evidence>
<name>A0AAU7ZXH4_9FLAO</name>
<dbReference type="AlphaFoldDB" id="A0AAU7ZXH4"/>